<evidence type="ECO:0000256" key="4">
    <source>
        <dbReference type="ARBA" id="ARBA00022777"/>
    </source>
</evidence>
<dbReference type="Pfam" id="PF00294">
    <property type="entry name" value="PfkB"/>
    <property type="match status" value="1"/>
</dbReference>
<evidence type="ECO:0000256" key="3">
    <source>
        <dbReference type="ARBA" id="ARBA00022741"/>
    </source>
</evidence>
<dbReference type="EMBL" id="CP003155">
    <property type="protein sequence ID" value="AEV27896.1"/>
    <property type="molecule type" value="Genomic_DNA"/>
</dbReference>
<evidence type="ECO:0000313" key="7">
    <source>
        <dbReference type="EMBL" id="AEV27896.1"/>
    </source>
</evidence>
<evidence type="ECO:0000256" key="1">
    <source>
        <dbReference type="ARBA" id="ARBA00010688"/>
    </source>
</evidence>
<keyword evidence="5" id="KW-0067">ATP-binding</keyword>
<accession>G8QSZ1</accession>
<protein>
    <submittedName>
        <fullName evidence="7">Sugar kinase, ribokinase</fullName>
    </submittedName>
</protein>
<dbReference type="InterPro" id="IPR011611">
    <property type="entry name" value="PfkB_dom"/>
</dbReference>
<dbReference type="HOGENOM" id="CLU_027634_6_0_12"/>
<comment type="similarity">
    <text evidence="1">Belongs to the carbohydrate kinase PfkB family.</text>
</comment>
<dbReference type="CDD" id="cd01166">
    <property type="entry name" value="KdgK"/>
    <property type="match status" value="1"/>
</dbReference>
<keyword evidence="8" id="KW-1185">Reference proteome</keyword>
<evidence type="ECO:0000313" key="8">
    <source>
        <dbReference type="Proteomes" id="UP000005632"/>
    </source>
</evidence>
<evidence type="ECO:0000256" key="2">
    <source>
        <dbReference type="ARBA" id="ARBA00022679"/>
    </source>
</evidence>
<evidence type="ECO:0000256" key="5">
    <source>
        <dbReference type="ARBA" id="ARBA00022840"/>
    </source>
</evidence>
<reference evidence="7 8" key="1">
    <citation type="submission" date="2011-11" db="EMBL/GenBank/DDBJ databases">
        <title>Complete sequence of Spirochaeta sp. grapes.</title>
        <authorList>
            <consortium name="US DOE Joint Genome Institute"/>
            <person name="Lucas S."/>
            <person name="Han J."/>
            <person name="Lapidus A."/>
            <person name="Cheng J.-F."/>
            <person name="Goodwin L."/>
            <person name="Pitluck S."/>
            <person name="Peters L."/>
            <person name="Ovchinnikova G."/>
            <person name="Munk A.C."/>
            <person name="Detter J.C."/>
            <person name="Han C."/>
            <person name="Tapia R."/>
            <person name="Land M."/>
            <person name="Hauser L."/>
            <person name="Kyrpides N."/>
            <person name="Ivanova N."/>
            <person name="Pagani I."/>
            <person name="Ritalahtilisa K."/>
            <person name="Loeffler F."/>
            <person name="Woyke T."/>
        </authorList>
    </citation>
    <scope>NUCLEOTIDE SEQUENCE [LARGE SCALE GENOMIC DNA]</scope>
    <source>
        <strain evidence="8">ATCC BAA-1885 / DSM 22778 / Grapes</strain>
    </source>
</reference>
<dbReference type="STRING" id="158190.SpiGrapes_0031"/>
<dbReference type="OrthoDB" id="9813569at2"/>
<dbReference type="RefSeq" id="WP_014268745.1">
    <property type="nucleotide sequence ID" value="NC_016633.1"/>
</dbReference>
<dbReference type="KEGG" id="sgp:SpiGrapes_0031"/>
<dbReference type="GO" id="GO:0016301">
    <property type="term" value="F:kinase activity"/>
    <property type="evidence" value="ECO:0007669"/>
    <property type="project" value="UniProtKB-KW"/>
</dbReference>
<proteinExistence type="inferred from homology"/>
<dbReference type="InterPro" id="IPR002173">
    <property type="entry name" value="Carboh/pur_kinase_PfkB_CS"/>
</dbReference>
<dbReference type="PROSITE" id="PS00584">
    <property type="entry name" value="PFKB_KINASES_2"/>
    <property type="match status" value="1"/>
</dbReference>
<dbReference type="PANTHER" id="PTHR43085:SF1">
    <property type="entry name" value="PSEUDOURIDINE KINASE-RELATED"/>
    <property type="match status" value="1"/>
</dbReference>
<keyword evidence="3" id="KW-0547">Nucleotide-binding</keyword>
<dbReference type="PANTHER" id="PTHR43085">
    <property type="entry name" value="HEXOKINASE FAMILY MEMBER"/>
    <property type="match status" value="1"/>
</dbReference>
<dbReference type="InterPro" id="IPR029056">
    <property type="entry name" value="Ribokinase-like"/>
</dbReference>
<dbReference type="SUPFAM" id="SSF53613">
    <property type="entry name" value="Ribokinase-like"/>
    <property type="match status" value="1"/>
</dbReference>
<feature type="domain" description="Carbohydrate kinase PfkB" evidence="6">
    <location>
        <begin position="1"/>
        <end position="299"/>
    </location>
</feature>
<dbReference type="eggNOG" id="COG0524">
    <property type="taxonomic scope" value="Bacteria"/>
</dbReference>
<keyword evidence="4 7" id="KW-0418">Kinase</keyword>
<dbReference type="Proteomes" id="UP000005632">
    <property type="component" value="Chromosome"/>
</dbReference>
<sequence>MIEVVTIGETMVAFIPNSNTYLRYVNSFGKVTAGAESNVSVGLSKLGHTSGWISKLGDDEFGEFILRELRGEGVDTSRVLRTNLAPTGIMFKQLSSDKESSVFYYRKGSAASLLCPEDLDEEYIKQARILLISGITPALSNSCKETVLRAIEIARANKVLVCFDPNIRRKLWNEDAARMTLLPILSLSDIVLLGDDEANILLGETDQEKIVEALRKLNVRWIAVKKGKEGAYVADSENEFSIPIFPMKVVDTIGAGDAFNAGFISGLLENRPVEECGKMASIMGAFAVSSPGDVEGLPNRKTFDRVASNIKETQR</sequence>
<evidence type="ECO:0000259" key="6">
    <source>
        <dbReference type="Pfam" id="PF00294"/>
    </source>
</evidence>
<organism evidence="7 8">
    <name type="scientific">Sphaerochaeta pleomorpha (strain ATCC BAA-1885 / DSM 22778 / Grapes)</name>
    <dbReference type="NCBI Taxonomy" id="158190"/>
    <lineage>
        <taxon>Bacteria</taxon>
        <taxon>Pseudomonadati</taxon>
        <taxon>Spirochaetota</taxon>
        <taxon>Spirochaetia</taxon>
        <taxon>Spirochaetales</taxon>
        <taxon>Sphaerochaetaceae</taxon>
        <taxon>Sphaerochaeta</taxon>
    </lineage>
</organism>
<dbReference type="AlphaFoldDB" id="G8QSZ1"/>
<dbReference type="Gene3D" id="3.40.1190.20">
    <property type="match status" value="1"/>
</dbReference>
<name>G8QSZ1_SPHPG</name>
<keyword evidence="2" id="KW-0808">Transferase</keyword>
<gene>
    <name evidence="7" type="ordered locus">SpiGrapes_0031</name>
</gene>
<dbReference type="GO" id="GO:0005524">
    <property type="term" value="F:ATP binding"/>
    <property type="evidence" value="ECO:0007669"/>
    <property type="project" value="UniProtKB-KW"/>
</dbReference>
<dbReference type="InterPro" id="IPR050306">
    <property type="entry name" value="PfkB_Carbo_kinase"/>
</dbReference>